<sequence length="630" mass="65958">MPAPIEIQSPRFKQLYQQFSTSRQSTPLIQQYPHLASAFDDFGARVFPGSPQADNTRAREFETAFCRDFYCCGLVLVDLHDLLQHYEECHVRFEEDDDDLAEQESEFFDDDSWSDSDSAPSSPSSSSAPGSGLSSRGSGSDSQSGSSATASLGLNQIGKTNSPHLHHQTPFHSYQLHPLQSTDPNNSLLAPYHNSTTDALEAFSASHSGPNKRKAVVSLADIYAEDDNSDDLQGGASAFSNTILRARSTASTAEIMGPTNKHQMVEANQRSIAASIFSDASSTTTPRLLMNKANQVASDPYPFNGATHLRPNNALGLAGQLNNSLGNMSIFPGLATGRQGPQPLLGGLLAGRPSLFLTPGGTPASAIDLLRQRDEVFSMIEDMSKPNANNSGDKPYRCTVLGCDKSYKNPNGLKYHNLHGHCSSSGLCGDDNPENKPYVCTFLECGKRYKNLNGLKYHIEHSHPNLIAALRAHHSGLTNPLLFGPYPNQAAMTIAAALAAVETSPMMLAAANAILNSASNAAAAASAACATSTNSTGEGGNGGGGGGAGGPTISGSGGGAPVAGPPGHVSRANMMGPMQTSAPVVSIAPALPLVRTIKDVAVPIGTVGGALTAVPTLASLKEEGSIDKQN</sequence>
<evidence type="ECO:0000259" key="7">
    <source>
        <dbReference type="PROSITE" id="PS50157"/>
    </source>
</evidence>
<evidence type="ECO:0000256" key="1">
    <source>
        <dbReference type="ARBA" id="ARBA00022723"/>
    </source>
</evidence>
<keyword evidence="1" id="KW-0479">Metal-binding</keyword>
<keyword evidence="3 5" id="KW-0863">Zinc-finger</keyword>
<feature type="compositionally biased region" description="Gly residues" evidence="6">
    <location>
        <begin position="537"/>
        <end position="561"/>
    </location>
</feature>
<dbReference type="PANTHER" id="PTHR23057">
    <property type="entry name" value="JUXTAPOSED WITH ANOTHER ZINC FINGER PROTEIN 1"/>
    <property type="match status" value="1"/>
</dbReference>
<feature type="domain" description="C2H2-type" evidence="7">
    <location>
        <begin position="438"/>
        <end position="463"/>
    </location>
</feature>
<evidence type="ECO:0000256" key="3">
    <source>
        <dbReference type="ARBA" id="ARBA00022771"/>
    </source>
</evidence>
<evidence type="ECO:0000313" key="8">
    <source>
        <dbReference type="EMBL" id="KAF9326935.1"/>
    </source>
</evidence>
<dbReference type="GO" id="GO:0008270">
    <property type="term" value="F:zinc ion binding"/>
    <property type="evidence" value="ECO:0007669"/>
    <property type="project" value="UniProtKB-KW"/>
</dbReference>
<dbReference type="Proteomes" id="UP000696485">
    <property type="component" value="Unassembled WGS sequence"/>
</dbReference>
<comment type="caution">
    <text evidence="8">The sequence shown here is derived from an EMBL/GenBank/DDBJ whole genome shotgun (WGS) entry which is preliminary data.</text>
</comment>
<dbReference type="PROSITE" id="PS00028">
    <property type="entry name" value="ZINC_FINGER_C2H2_1"/>
    <property type="match status" value="2"/>
</dbReference>
<dbReference type="InterPro" id="IPR013087">
    <property type="entry name" value="Znf_C2H2_type"/>
</dbReference>
<gene>
    <name evidence="8" type="ORF">BG006_009692</name>
</gene>
<protein>
    <recommendedName>
        <fullName evidence="7">C2H2-type domain-containing protein</fullName>
    </recommendedName>
</protein>
<evidence type="ECO:0000256" key="6">
    <source>
        <dbReference type="SAM" id="MobiDB-lite"/>
    </source>
</evidence>
<feature type="region of interest" description="Disordered" evidence="6">
    <location>
        <begin position="100"/>
        <end position="169"/>
    </location>
</feature>
<dbReference type="PROSITE" id="PS50157">
    <property type="entry name" value="ZINC_FINGER_C2H2_2"/>
    <property type="match status" value="1"/>
</dbReference>
<reference evidence="8" key="1">
    <citation type="journal article" date="2020" name="Fungal Divers.">
        <title>Resolving the Mortierellaceae phylogeny through synthesis of multi-gene phylogenetics and phylogenomics.</title>
        <authorList>
            <person name="Vandepol N."/>
            <person name="Liber J."/>
            <person name="Desiro A."/>
            <person name="Na H."/>
            <person name="Kennedy M."/>
            <person name="Barry K."/>
            <person name="Grigoriev I.V."/>
            <person name="Miller A.N."/>
            <person name="O'Donnell K."/>
            <person name="Stajich J.E."/>
            <person name="Bonito G."/>
        </authorList>
    </citation>
    <scope>NUCLEOTIDE SEQUENCE</scope>
    <source>
        <strain evidence="8">NVP1</strain>
    </source>
</reference>
<proteinExistence type="predicted"/>
<organism evidence="8 9">
    <name type="scientific">Podila minutissima</name>
    <dbReference type="NCBI Taxonomy" id="64525"/>
    <lineage>
        <taxon>Eukaryota</taxon>
        <taxon>Fungi</taxon>
        <taxon>Fungi incertae sedis</taxon>
        <taxon>Mucoromycota</taxon>
        <taxon>Mortierellomycotina</taxon>
        <taxon>Mortierellomycetes</taxon>
        <taxon>Mortierellales</taxon>
        <taxon>Mortierellaceae</taxon>
        <taxon>Podila</taxon>
    </lineage>
</organism>
<dbReference type="InterPro" id="IPR051580">
    <property type="entry name" value="ZnF-Chromatin_assoc"/>
</dbReference>
<keyword evidence="2" id="KW-0677">Repeat</keyword>
<dbReference type="EMBL" id="JAAAUY010000719">
    <property type="protein sequence ID" value="KAF9326935.1"/>
    <property type="molecule type" value="Genomic_DNA"/>
</dbReference>
<evidence type="ECO:0000256" key="4">
    <source>
        <dbReference type="ARBA" id="ARBA00022833"/>
    </source>
</evidence>
<dbReference type="GO" id="GO:0005634">
    <property type="term" value="C:nucleus"/>
    <property type="evidence" value="ECO:0007669"/>
    <property type="project" value="TreeGrafter"/>
</dbReference>
<dbReference type="Gene3D" id="3.30.160.60">
    <property type="entry name" value="Classic Zinc Finger"/>
    <property type="match status" value="2"/>
</dbReference>
<evidence type="ECO:0000256" key="5">
    <source>
        <dbReference type="PROSITE-ProRule" id="PRU00042"/>
    </source>
</evidence>
<dbReference type="SMART" id="SM00355">
    <property type="entry name" value="ZnF_C2H2"/>
    <property type="match status" value="2"/>
</dbReference>
<feature type="compositionally biased region" description="Acidic residues" evidence="6">
    <location>
        <begin position="100"/>
        <end position="114"/>
    </location>
</feature>
<dbReference type="PANTHER" id="PTHR23057:SF0">
    <property type="entry name" value="JUXTAPOSED WITH ANOTHER ZINC FINGER PROTEIN 1"/>
    <property type="match status" value="1"/>
</dbReference>
<name>A0A9P5SH13_9FUNG</name>
<accession>A0A9P5SH13</accession>
<dbReference type="AlphaFoldDB" id="A0A9P5SH13"/>
<evidence type="ECO:0000313" key="9">
    <source>
        <dbReference type="Proteomes" id="UP000696485"/>
    </source>
</evidence>
<feature type="region of interest" description="Disordered" evidence="6">
    <location>
        <begin position="531"/>
        <end position="575"/>
    </location>
</feature>
<evidence type="ECO:0000256" key="2">
    <source>
        <dbReference type="ARBA" id="ARBA00022737"/>
    </source>
</evidence>
<keyword evidence="9" id="KW-1185">Reference proteome</keyword>
<keyword evidence="4" id="KW-0862">Zinc</keyword>
<feature type="compositionally biased region" description="Low complexity" evidence="6">
    <location>
        <begin position="115"/>
        <end position="154"/>
    </location>
</feature>